<keyword evidence="5" id="KW-1185">Reference proteome</keyword>
<gene>
    <name evidence="4" type="ORF">IC230_19645</name>
</gene>
<evidence type="ECO:0000259" key="2">
    <source>
        <dbReference type="PROSITE" id="PS50110"/>
    </source>
</evidence>
<evidence type="ECO:0000256" key="1">
    <source>
        <dbReference type="PROSITE-ProRule" id="PRU00169"/>
    </source>
</evidence>
<comment type="caution">
    <text evidence="4">The sequence shown here is derived from an EMBL/GenBank/DDBJ whole genome shotgun (WGS) entry which is preliminary data.</text>
</comment>
<dbReference type="SMART" id="SM00448">
    <property type="entry name" value="REC"/>
    <property type="match status" value="1"/>
</dbReference>
<dbReference type="Gene3D" id="2.40.50.1020">
    <property type="entry name" value="LytTr DNA-binding domain"/>
    <property type="match status" value="1"/>
</dbReference>
<dbReference type="Gene3D" id="3.40.50.2300">
    <property type="match status" value="1"/>
</dbReference>
<dbReference type="PROSITE" id="PS50930">
    <property type="entry name" value="HTH_LYTTR"/>
    <property type="match status" value="1"/>
</dbReference>
<feature type="modified residue" description="4-aspartylphosphate" evidence="1">
    <location>
        <position position="55"/>
    </location>
</feature>
<feature type="domain" description="Response regulatory" evidence="2">
    <location>
        <begin position="2"/>
        <end position="115"/>
    </location>
</feature>
<protein>
    <submittedName>
        <fullName evidence="4">Response regulator transcription factor</fullName>
    </submittedName>
</protein>
<dbReference type="Proteomes" id="UP000653797">
    <property type="component" value="Unassembled WGS sequence"/>
</dbReference>
<organism evidence="4 5">
    <name type="scientific">Spirosoma validum</name>
    <dbReference type="NCBI Taxonomy" id="2771355"/>
    <lineage>
        <taxon>Bacteria</taxon>
        <taxon>Pseudomonadati</taxon>
        <taxon>Bacteroidota</taxon>
        <taxon>Cytophagia</taxon>
        <taxon>Cytophagales</taxon>
        <taxon>Cytophagaceae</taxon>
        <taxon>Spirosoma</taxon>
    </lineage>
</organism>
<name>A0A927GET2_9BACT</name>
<dbReference type="SMART" id="SM00850">
    <property type="entry name" value="LytTR"/>
    <property type="match status" value="1"/>
</dbReference>
<evidence type="ECO:0000313" key="4">
    <source>
        <dbReference type="EMBL" id="MBD2755124.1"/>
    </source>
</evidence>
<feature type="domain" description="HTH LytTR-type" evidence="3">
    <location>
        <begin position="170"/>
        <end position="277"/>
    </location>
</feature>
<dbReference type="RefSeq" id="WP_191040742.1">
    <property type="nucleotide sequence ID" value="NZ_JACXAA010000007.1"/>
</dbReference>
<proteinExistence type="predicted"/>
<dbReference type="GO" id="GO:0000156">
    <property type="term" value="F:phosphorelay response regulator activity"/>
    <property type="evidence" value="ECO:0007669"/>
    <property type="project" value="InterPro"/>
</dbReference>
<dbReference type="FunFam" id="3.40.50.2300:FF:000361">
    <property type="entry name" value="Two-component system response regulator"/>
    <property type="match status" value="1"/>
</dbReference>
<sequence>MTILIIEDEEPTARKLQRLLADVMPTAHVVGMTVSVEESVDWLRTNPRPDLIFMDIELADGQSFDIFNRVAVASPVVFTTAYDDFAIKAFKVNSIDYLLKPVKEADLRQALDKLQQLKNVLADSAPTNVTALEASLSNLLQQLQQAAPATTTPAIPALRPLPHATFRDRFLIKQGQRLFSVSTEEVAYFFSRNKLSFLKTRDEHEWLVDYTMDELSQMLDPRRFFRLNRQVIAELRAVDKVHLYFNGKLKINLRPAFEEEVVVSREKAGELKGWLGE</sequence>
<evidence type="ECO:0000259" key="3">
    <source>
        <dbReference type="PROSITE" id="PS50930"/>
    </source>
</evidence>
<dbReference type="GO" id="GO:0003677">
    <property type="term" value="F:DNA binding"/>
    <property type="evidence" value="ECO:0007669"/>
    <property type="project" value="InterPro"/>
</dbReference>
<accession>A0A927GET2</accession>
<dbReference type="InterPro" id="IPR011006">
    <property type="entry name" value="CheY-like_superfamily"/>
</dbReference>
<dbReference type="InterPro" id="IPR046947">
    <property type="entry name" value="LytR-like"/>
</dbReference>
<dbReference type="PANTHER" id="PTHR37299">
    <property type="entry name" value="TRANSCRIPTIONAL REGULATOR-RELATED"/>
    <property type="match status" value="1"/>
</dbReference>
<dbReference type="InterPro" id="IPR007492">
    <property type="entry name" value="LytTR_DNA-bd_dom"/>
</dbReference>
<dbReference type="PROSITE" id="PS50110">
    <property type="entry name" value="RESPONSE_REGULATORY"/>
    <property type="match status" value="1"/>
</dbReference>
<keyword evidence="1" id="KW-0597">Phosphoprotein</keyword>
<dbReference type="PANTHER" id="PTHR37299:SF1">
    <property type="entry name" value="STAGE 0 SPORULATION PROTEIN A HOMOLOG"/>
    <property type="match status" value="1"/>
</dbReference>
<dbReference type="AlphaFoldDB" id="A0A927GET2"/>
<dbReference type="Pfam" id="PF04397">
    <property type="entry name" value="LytTR"/>
    <property type="match status" value="1"/>
</dbReference>
<reference evidence="4" key="1">
    <citation type="submission" date="2020-09" db="EMBL/GenBank/DDBJ databases">
        <authorList>
            <person name="Kim M.K."/>
        </authorList>
    </citation>
    <scope>NUCLEOTIDE SEQUENCE</scope>
    <source>
        <strain evidence="4">BT704</strain>
    </source>
</reference>
<dbReference type="EMBL" id="JACXAA010000007">
    <property type="protein sequence ID" value="MBD2755124.1"/>
    <property type="molecule type" value="Genomic_DNA"/>
</dbReference>
<evidence type="ECO:0000313" key="5">
    <source>
        <dbReference type="Proteomes" id="UP000653797"/>
    </source>
</evidence>
<dbReference type="Pfam" id="PF00072">
    <property type="entry name" value="Response_reg"/>
    <property type="match status" value="1"/>
</dbReference>
<dbReference type="SUPFAM" id="SSF52172">
    <property type="entry name" value="CheY-like"/>
    <property type="match status" value="1"/>
</dbReference>
<dbReference type="InterPro" id="IPR001789">
    <property type="entry name" value="Sig_transdc_resp-reg_receiver"/>
</dbReference>